<evidence type="ECO:0000313" key="2">
    <source>
        <dbReference type="Proteomes" id="UP000265540"/>
    </source>
</evidence>
<dbReference type="SUPFAM" id="SSF158446">
    <property type="entry name" value="IVS-encoded protein-like"/>
    <property type="match status" value="1"/>
</dbReference>
<dbReference type="EMBL" id="QZJF01000003">
    <property type="protein sequence ID" value="RJR28190.1"/>
    <property type="molecule type" value="Genomic_DNA"/>
</dbReference>
<dbReference type="Proteomes" id="UP000265540">
    <property type="component" value="Unassembled WGS sequence"/>
</dbReference>
<dbReference type="CDD" id="cd16377">
    <property type="entry name" value="23S_rRNA_IVP_like"/>
    <property type="match status" value="1"/>
</dbReference>
<accession>A0A3A4ZNA5</accession>
<proteinExistence type="predicted"/>
<evidence type="ECO:0000313" key="1">
    <source>
        <dbReference type="EMBL" id="RJR28190.1"/>
    </source>
</evidence>
<dbReference type="AlphaFoldDB" id="A0A3A4ZNA5"/>
<reference evidence="1 2" key="1">
    <citation type="journal article" date="2017" name="ISME J.">
        <title>Energy and carbon metabolisms in a deep terrestrial subsurface fluid microbial community.</title>
        <authorList>
            <person name="Momper L."/>
            <person name="Jungbluth S.P."/>
            <person name="Lee M.D."/>
            <person name="Amend J.P."/>
        </authorList>
    </citation>
    <scope>NUCLEOTIDE SEQUENCE [LARGE SCALE GENOMIC DNA]</scope>
    <source>
        <strain evidence="1">SURF_46</strain>
    </source>
</reference>
<dbReference type="InterPro" id="IPR036583">
    <property type="entry name" value="23S_rRNA_IVS_sf"/>
</dbReference>
<name>A0A3A4ZNA5_UNCKA</name>
<organism evidence="1 2">
    <name type="scientific">candidate division WWE3 bacterium</name>
    <dbReference type="NCBI Taxonomy" id="2053526"/>
    <lineage>
        <taxon>Bacteria</taxon>
        <taxon>Katanobacteria</taxon>
    </lineage>
</organism>
<comment type="caution">
    <text evidence="1">The sequence shown here is derived from an EMBL/GenBank/DDBJ whole genome shotgun (WGS) entry which is preliminary data.</text>
</comment>
<dbReference type="InterPro" id="IPR012657">
    <property type="entry name" value="23S_rRNA-intervening_sequence"/>
</dbReference>
<gene>
    <name evidence="1" type="ORF">C4561_00320</name>
</gene>
<sequence>MFSYQKLDIYQIAKDIVKRTYTITRMLPSSEQYGLISQMNRAAISIPSNIAESSGRHSKKDKAQFISISFASLMELTCQAEIALELEYIDSLNYEEFIKACKDLSVRLSNYRKYLFNS</sequence>
<dbReference type="NCBIfam" id="TIGR02436">
    <property type="entry name" value="four helix bundle protein"/>
    <property type="match status" value="1"/>
</dbReference>
<dbReference type="Pfam" id="PF05635">
    <property type="entry name" value="23S_rRNA_IVP"/>
    <property type="match status" value="1"/>
</dbReference>
<dbReference type="PANTHER" id="PTHR38471">
    <property type="entry name" value="FOUR HELIX BUNDLE PROTEIN"/>
    <property type="match status" value="1"/>
</dbReference>
<protein>
    <submittedName>
        <fullName evidence="1">Four helix bundle protein</fullName>
    </submittedName>
</protein>
<dbReference type="PANTHER" id="PTHR38471:SF2">
    <property type="entry name" value="FOUR HELIX BUNDLE PROTEIN"/>
    <property type="match status" value="1"/>
</dbReference>
<dbReference type="Gene3D" id="1.20.1440.60">
    <property type="entry name" value="23S rRNA-intervening sequence"/>
    <property type="match status" value="1"/>
</dbReference>